<organism evidence="1">
    <name type="scientific">Anguilla anguilla</name>
    <name type="common">European freshwater eel</name>
    <name type="synonym">Muraena anguilla</name>
    <dbReference type="NCBI Taxonomy" id="7936"/>
    <lineage>
        <taxon>Eukaryota</taxon>
        <taxon>Metazoa</taxon>
        <taxon>Chordata</taxon>
        <taxon>Craniata</taxon>
        <taxon>Vertebrata</taxon>
        <taxon>Euteleostomi</taxon>
        <taxon>Actinopterygii</taxon>
        <taxon>Neopterygii</taxon>
        <taxon>Teleostei</taxon>
        <taxon>Anguilliformes</taxon>
        <taxon>Anguillidae</taxon>
        <taxon>Anguilla</taxon>
    </lineage>
</organism>
<protein>
    <submittedName>
        <fullName evidence="1">Uncharacterized protein</fullName>
    </submittedName>
</protein>
<reference evidence="1" key="2">
    <citation type="journal article" date="2015" name="Fish Shellfish Immunol.">
        <title>Early steps in the European eel (Anguilla anguilla)-Vibrio vulnificus interaction in the gills: Role of the RtxA13 toxin.</title>
        <authorList>
            <person name="Callol A."/>
            <person name="Pajuelo D."/>
            <person name="Ebbesson L."/>
            <person name="Teles M."/>
            <person name="MacKenzie S."/>
            <person name="Amaro C."/>
        </authorList>
    </citation>
    <scope>NUCLEOTIDE SEQUENCE</scope>
</reference>
<evidence type="ECO:0000313" key="1">
    <source>
        <dbReference type="EMBL" id="JAH96139.1"/>
    </source>
</evidence>
<dbReference type="AlphaFoldDB" id="A0A0E9X0K8"/>
<sequence length="142" mass="15958">MSCPRIISSISLKHGRVWQHLFLFFTSFSSGTGVCAELRPVVPVFALHEEWRSVIAVFHFKCSSQRKCKRVDIRRAFTLSSQLKQPGHFPPHRMIGNCSALQSPDFFSANQGISTVDNTGHFISKPGFNKCITSGLLYQLNT</sequence>
<name>A0A0E9X0K8_ANGAN</name>
<accession>A0A0E9X0K8</accession>
<dbReference type="EMBL" id="GBXM01012438">
    <property type="protein sequence ID" value="JAH96139.1"/>
    <property type="molecule type" value="Transcribed_RNA"/>
</dbReference>
<reference evidence="1" key="1">
    <citation type="submission" date="2014-11" db="EMBL/GenBank/DDBJ databases">
        <authorList>
            <person name="Amaro Gonzalez C."/>
        </authorList>
    </citation>
    <scope>NUCLEOTIDE SEQUENCE</scope>
</reference>
<proteinExistence type="predicted"/>